<dbReference type="RefSeq" id="WP_039211436.1">
    <property type="nucleotide sequence ID" value="NZ_JSCE01000229.1"/>
</dbReference>
<gene>
    <name evidence="5" type="ORF">NZ47_12355</name>
</gene>
<dbReference type="CDD" id="cd19138">
    <property type="entry name" value="AKR_YeaE"/>
    <property type="match status" value="1"/>
</dbReference>
<dbReference type="Proteomes" id="UP000030993">
    <property type="component" value="Unassembled WGS sequence"/>
</dbReference>
<comment type="caution">
    <text evidence="5">The sequence shown here is derived from an EMBL/GenBank/DDBJ whole genome shotgun (WGS) entry which is preliminary data.</text>
</comment>
<dbReference type="PIRSF" id="PIRSF000097">
    <property type="entry name" value="AKR"/>
    <property type="match status" value="1"/>
</dbReference>
<dbReference type="PANTHER" id="PTHR43638">
    <property type="entry name" value="OXIDOREDUCTASE, ALDO/KETO REDUCTASE FAMILY PROTEIN"/>
    <property type="match status" value="1"/>
</dbReference>
<dbReference type="PRINTS" id="PR00069">
    <property type="entry name" value="ALDKETRDTASE"/>
</dbReference>
<feature type="binding site" evidence="2">
    <location>
        <position position="117"/>
    </location>
    <ligand>
        <name>substrate</name>
    </ligand>
</feature>
<dbReference type="eggNOG" id="COG0656">
    <property type="taxonomic scope" value="Bacteria"/>
</dbReference>
<evidence type="ECO:0000256" key="2">
    <source>
        <dbReference type="PIRSR" id="PIRSR000097-2"/>
    </source>
</evidence>
<dbReference type="InterPro" id="IPR020471">
    <property type="entry name" value="AKR"/>
</dbReference>
<proteinExistence type="predicted"/>
<protein>
    <recommendedName>
        <fullName evidence="4">NADP-dependent oxidoreductase domain-containing protein</fullName>
    </recommendedName>
</protein>
<sequence>MSKTVQLKNGKSVPPLGIGTWMIGDEPTREKQEIEAILTGIKAGMTLIDTAEMYGEGRSEILVGKALKQYFVEGSRDDVFVVSKVLPWNAGKGNMRKSCVNSLERLGLKYLDMYLYHWIGNVPLKEVVEGLNALQDEGLIRSWGVSNFDTRDMEKLLKIPGGDKCQVNQVLYHLGSRGIEYDLIDYMNDHDIALMSYCPLAQGGRLSKGLRENPVVGDIARAHGVTPTQVLLAWNIRNGHTIAIPKSSSAVHIKENADSVNLELTLADIQALDGEFAPPSCKMPLDTE</sequence>
<evidence type="ECO:0000256" key="1">
    <source>
        <dbReference type="PIRSR" id="PIRSR000097-1"/>
    </source>
</evidence>
<dbReference type="InterPro" id="IPR036812">
    <property type="entry name" value="NAD(P)_OxRdtase_dom_sf"/>
</dbReference>
<name>A0A0B2JWP8_9FIRM</name>
<dbReference type="EMBL" id="JSCE01000229">
    <property type="protein sequence ID" value="KHM50282.1"/>
    <property type="molecule type" value="Genomic_DNA"/>
</dbReference>
<evidence type="ECO:0000259" key="4">
    <source>
        <dbReference type="Pfam" id="PF00248"/>
    </source>
</evidence>
<dbReference type="AlphaFoldDB" id="A0A0B2JWP8"/>
<evidence type="ECO:0000313" key="5">
    <source>
        <dbReference type="EMBL" id="KHM50282.1"/>
    </source>
</evidence>
<dbReference type="Gene3D" id="3.20.20.100">
    <property type="entry name" value="NADP-dependent oxidoreductase domain"/>
    <property type="match status" value="1"/>
</dbReference>
<dbReference type="GO" id="GO:0016491">
    <property type="term" value="F:oxidoreductase activity"/>
    <property type="evidence" value="ECO:0007669"/>
    <property type="project" value="InterPro"/>
</dbReference>
<organism evidence="5 6">
    <name type="scientific">Anaerovibrio lipolyticus</name>
    <dbReference type="NCBI Taxonomy" id="82374"/>
    <lineage>
        <taxon>Bacteria</taxon>
        <taxon>Bacillati</taxon>
        <taxon>Bacillota</taxon>
        <taxon>Negativicutes</taxon>
        <taxon>Selenomonadales</taxon>
        <taxon>Selenomonadaceae</taxon>
        <taxon>Anaerovibrio</taxon>
    </lineage>
</organism>
<feature type="domain" description="NADP-dependent oxidoreductase" evidence="4">
    <location>
        <begin position="15"/>
        <end position="273"/>
    </location>
</feature>
<feature type="active site" description="Proton donor" evidence="1">
    <location>
        <position position="54"/>
    </location>
</feature>
<dbReference type="PANTHER" id="PTHR43638:SF3">
    <property type="entry name" value="ALDEHYDE REDUCTASE"/>
    <property type="match status" value="1"/>
</dbReference>
<dbReference type="InterPro" id="IPR023210">
    <property type="entry name" value="NADP_OxRdtase_dom"/>
</dbReference>
<dbReference type="STRING" id="82374.NZ47_12355"/>
<keyword evidence="6" id="KW-1185">Reference proteome</keyword>
<dbReference type="SUPFAM" id="SSF51430">
    <property type="entry name" value="NAD(P)-linked oxidoreductase"/>
    <property type="match status" value="1"/>
</dbReference>
<dbReference type="Pfam" id="PF00248">
    <property type="entry name" value="Aldo_ket_red"/>
    <property type="match status" value="1"/>
</dbReference>
<evidence type="ECO:0000256" key="3">
    <source>
        <dbReference type="PIRSR" id="PIRSR000097-3"/>
    </source>
</evidence>
<feature type="site" description="Lowers pKa of active site Tyr" evidence="3">
    <location>
        <position position="84"/>
    </location>
</feature>
<evidence type="ECO:0000313" key="6">
    <source>
        <dbReference type="Proteomes" id="UP000030993"/>
    </source>
</evidence>
<accession>A0A0B2JWP8</accession>
<reference evidence="5 6" key="1">
    <citation type="journal article" date="2013" name="PLoS ONE">
        <title>Identification and characterization of three novel lipases belonging to families II and V from Anaerovibrio lipolyticus 5ST.</title>
        <authorList>
            <person name="Prive F."/>
            <person name="Kaderbhai N.N."/>
            <person name="Girdwood S."/>
            <person name="Worgan H.J."/>
            <person name="Pinloche E."/>
            <person name="Scollan N.D."/>
            <person name="Huws S.A."/>
            <person name="Newbold C.J."/>
        </authorList>
    </citation>
    <scope>NUCLEOTIDE SEQUENCE [LARGE SCALE GENOMIC DNA]</scope>
    <source>
        <strain evidence="5 6">5S</strain>
    </source>
</reference>